<accession>A0ABD1ZKZ3</accession>
<dbReference type="AlphaFoldDB" id="A0ABD1ZKZ3"/>
<evidence type="ECO:0000313" key="3">
    <source>
        <dbReference type="EMBL" id="KAL2652127.1"/>
    </source>
</evidence>
<reference evidence="3 4" key="1">
    <citation type="submission" date="2024-09" db="EMBL/GenBank/DDBJ databases">
        <title>Chromosome-scale assembly of Riccia fluitans.</title>
        <authorList>
            <person name="Paukszto L."/>
            <person name="Sawicki J."/>
            <person name="Karawczyk K."/>
            <person name="Piernik-Szablinska J."/>
            <person name="Szczecinska M."/>
            <person name="Mazdziarz M."/>
        </authorList>
    </citation>
    <scope>NUCLEOTIDE SEQUENCE [LARGE SCALE GENOMIC DNA]</scope>
    <source>
        <strain evidence="3">Rf_01</strain>
        <tissue evidence="3">Aerial parts of the thallus</tissue>
    </source>
</reference>
<evidence type="ECO:0000256" key="2">
    <source>
        <dbReference type="SAM" id="Phobius"/>
    </source>
</evidence>
<feature type="region of interest" description="Disordered" evidence="1">
    <location>
        <begin position="1"/>
        <end position="49"/>
    </location>
</feature>
<keyword evidence="2" id="KW-0472">Membrane</keyword>
<dbReference type="Proteomes" id="UP001605036">
    <property type="component" value="Unassembled WGS sequence"/>
</dbReference>
<protein>
    <submittedName>
        <fullName evidence="3">Uncharacterized protein</fullName>
    </submittedName>
</protein>
<evidence type="ECO:0000256" key="1">
    <source>
        <dbReference type="SAM" id="MobiDB-lite"/>
    </source>
</evidence>
<feature type="transmembrane region" description="Helical" evidence="2">
    <location>
        <begin position="61"/>
        <end position="78"/>
    </location>
</feature>
<gene>
    <name evidence="3" type="ORF">R1flu_020255</name>
</gene>
<evidence type="ECO:0000313" key="4">
    <source>
        <dbReference type="Proteomes" id="UP001605036"/>
    </source>
</evidence>
<name>A0ABD1ZKZ3_9MARC</name>
<dbReference type="EMBL" id="JBHFFA010000001">
    <property type="protein sequence ID" value="KAL2652127.1"/>
    <property type="molecule type" value="Genomic_DNA"/>
</dbReference>
<keyword evidence="2" id="KW-1133">Transmembrane helix</keyword>
<organism evidence="3 4">
    <name type="scientific">Riccia fluitans</name>
    <dbReference type="NCBI Taxonomy" id="41844"/>
    <lineage>
        <taxon>Eukaryota</taxon>
        <taxon>Viridiplantae</taxon>
        <taxon>Streptophyta</taxon>
        <taxon>Embryophyta</taxon>
        <taxon>Marchantiophyta</taxon>
        <taxon>Marchantiopsida</taxon>
        <taxon>Marchantiidae</taxon>
        <taxon>Marchantiales</taxon>
        <taxon>Ricciaceae</taxon>
        <taxon>Riccia</taxon>
    </lineage>
</organism>
<comment type="caution">
    <text evidence="3">The sequence shown here is derived from an EMBL/GenBank/DDBJ whole genome shotgun (WGS) entry which is preliminary data.</text>
</comment>
<keyword evidence="4" id="KW-1185">Reference proteome</keyword>
<proteinExistence type="predicted"/>
<feature type="compositionally biased region" description="Polar residues" evidence="1">
    <location>
        <begin position="1"/>
        <end position="14"/>
    </location>
</feature>
<feature type="compositionally biased region" description="Basic and acidic residues" evidence="1">
    <location>
        <begin position="35"/>
        <end position="49"/>
    </location>
</feature>
<keyword evidence="2" id="KW-0812">Transmembrane</keyword>
<sequence>MQRVNSGVFTNILPSAQKPPRVPTSKARSSQMDPARFRDGGFGRGSEKDEKRRWKLRADHAVHLVPVVLLACLFVLYICSSLPVEGSATLTAAGLNQGVRTGTLHRRLLGAGPIAVDEGTKSTTMVTREVRVTEHDLHRLPLRLRGGHRHF</sequence>